<keyword evidence="2" id="KW-0472">Membrane</keyword>
<dbReference type="Proteomes" id="UP000572268">
    <property type="component" value="Unassembled WGS sequence"/>
</dbReference>
<dbReference type="Proteomes" id="UP000570595">
    <property type="component" value="Unassembled WGS sequence"/>
</dbReference>
<gene>
    <name evidence="5" type="ORF">FOL46_004309</name>
    <name evidence="4" type="ORF">FOZ61_004501</name>
</gene>
<feature type="transmembrane region" description="Helical" evidence="2">
    <location>
        <begin position="99"/>
        <end position="122"/>
    </location>
</feature>
<feature type="signal peptide" evidence="3">
    <location>
        <begin position="1"/>
        <end position="23"/>
    </location>
</feature>
<name>A0A7J6LYS5_PEROL</name>
<dbReference type="OrthoDB" id="10387036at2759"/>
<evidence type="ECO:0000256" key="2">
    <source>
        <dbReference type="SAM" id="Phobius"/>
    </source>
</evidence>
<evidence type="ECO:0000313" key="4">
    <source>
        <dbReference type="EMBL" id="KAF4659781.1"/>
    </source>
</evidence>
<feature type="compositionally biased region" description="Acidic residues" evidence="1">
    <location>
        <begin position="65"/>
        <end position="86"/>
    </location>
</feature>
<accession>A0A7J6LYS5</accession>
<keyword evidence="3" id="KW-0732">Signal</keyword>
<evidence type="ECO:0000313" key="6">
    <source>
        <dbReference type="Proteomes" id="UP000570595"/>
    </source>
</evidence>
<evidence type="ECO:0000313" key="5">
    <source>
        <dbReference type="EMBL" id="KAF4664316.1"/>
    </source>
</evidence>
<protein>
    <submittedName>
        <fullName evidence="5">Uncharacterized protein</fullName>
    </submittedName>
</protein>
<feature type="chain" id="PRO_5036205401" evidence="3">
    <location>
        <begin position="24"/>
        <end position="201"/>
    </location>
</feature>
<dbReference type="AlphaFoldDB" id="A0A7J6LYS5"/>
<dbReference type="EMBL" id="JABAHT010000256">
    <property type="protein sequence ID" value="KAF4659781.1"/>
    <property type="molecule type" value="Genomic_DNA"/>
</dbReference>
<evidence type="ECO:0000313" key="7">
    <source>
        <dbReference type="Proteomes" id="UP000572268"/>
    </source>
</evidence>
<keyword evidence="2" id="KW-0812">Transmembrane</keyword>
<evidence type="ECO:0000256" key="3">
    <source>
        <dbReference type="SAM" id="SignalP"/>
    </source>
</evidence>
<organism evidence="5 7">
    <name type="scientific">Perkinsus olseni</name>
    <name type="common">Perkinsus atlanticus</name>
    <dbReference type="NCBI Taxonomy" id="32597"/>
    <lineage>
        <taxon>Eukaryota</taxon>
        <taxon>Sar</taxon>
        <taxon>Alveolata</taxon>
        <taxon>Perkinsozoa</taxon>
        <taxon>Perkinsea</taxon>
        <taxon>Perkinsida</taxon>
        <taxon>Perkinsidae</taxon>
        <taxon>Perkinsus</taxon>
    </lineage>
</organism>
<dbReference type="EMBL" id="JABANN010000263">
    <property type="protein sequence ID" value="KAF4664316.1"/>
    <property type="molecule type" value="Genomic_DNA"/>
</dbReference>
<keyword evidence="2" id="KW-1133">Transmembrane helix</keyword>
<evidence type="ECO:0000256" key="1">
    <source>
        <dbReference type="SAM" id="MobiDB-lite"/>
    </source>
</evidence>
<sequence>MTLTRWLSTLVYYIVLVDPGVQATELTHGASLRGTVPSMDTSKRTLFEEPTDETGVVEEKSEVTESAEESGDEPAEETSEETGSDEDIPKISGGDATAIIILFVVNGVLSCCIACFCCRCCFHCFRWIGKMICVGVSKKSRQAWLEEQLLQLPPISKDGSSPTVESTIDDDIEIELDDDDDDVVYEKNEKVEDELPVTLSA</sequence>
<comment type="caution">
    <text evidence="5">The sequence shown here is derived from an EMBL/GenBank/DDBJ whole genome shotgun (WGS) entry which is preliminary data.</text>
</comment>
<proteinExistence type="predicted"/>
<feature type="region of interest" description="Disordered" evidence="1">
    <location>
        <begin position="42"/>
        <end position="90"/>
    </location>
</feature>
<reference evidence="6 7" key="1">
    <citation type="submission" date="2020-04" db="EMBL/GenBank/DDBJ databases">
        <title>Perkinsus olseni comparative genomics.</title>
        <authorList>
            <person name="Bogema D.R."/>
        </authorList>
    </citation>
    <scope>NUCLEOTIDE SEQUENCE [LARGE SCALE GENOMIC DNA]</scope>
    <source>
        <strain evidence="4">ATCC PRA-179</strain>
        <strain evidence="5">ATCC PRA-31</strain>
    </source>
</reference>